<proteinExistence type="predicted"/>
<evidence type="ECO:0000313" key="1">
    <source>
        <dbReference type="EMBL" id="PWA13610.1"/>
    </source>
</evidence>
<protein>
    <submittedName>
        <fullName evidence="1">Uncharacterized protein</fullName>
    </submittedName>
</protein>
<organism evidence="1 2">
    <name type="scientific">Artemisia annua</name>
    <name type="common">Sweet wormwood</name>
    <dbReference type="NCBI Taxonomy" id="35608"/>
    <lineage>
        <taxon>Eukaryota</taxon>
        <taxon>Viridiplantae</taxon>
        <taxon>Streptophyta</taxon>
        <taxon>Embryophyta</taxon>
        <taxon>Tracheophyta</taxon>
        <taxon>Spermatophyta</taxon>
        <taxon>Magnoliopsida</taxon>
        <taxon>eudicotyledons</taxon>
        <taxon>Gunneridae</taxon>
        <taxon>Pentapetalae</taxon>
        <taxon>asterids</taxon>
        <taxon>campanulids</taxon>
        <taxon>Asterales</taxon>
        <taxon>Asteraceae</taxon>
        <taxon>Asteroideae</taxon>
        <taxon>Anthemideae</taxon>
        <taxon>Artemisiinae</taxon>
        <taxon>Artemisia</taxon>
    </lineage>
</organism>
<sequence length="121" mass="13499">MPSHVIRKTLGPRDVEKNPYAMIYLPAVDVDSKIIPFLPTSLVHKLCVQNQLLDVVLTNVANSMAYNIKIAKVSTHCNGYVLARTGHLVTENSCRQGDLVTFLYNKVDAEDKIHIFFAQAS</sequence>
<gene>
    <name evidence="1" type="ORF">CTI12_AA632150</name>
</gene>
<evidence type="ECO:0000313" key="2">
    <source>
        <dbReference type="Proteomes" id="UP000245207"/>
    </source>
</evidence>
<keyword evidence="2" id="KW-1185">Reference proteome</keyword>
<reference evidence="1 2" key="1">
    <citation type="journal article" date="2018" name="Mol. Plant">
        <title>The genome of Artemisia annua provides insight into the evolution of Asteraceae family and artemisinin biosynthesis.</title>
        <authorList>
            <person name="Shen Q."/>
            <person name="Zhang L."/>
            <person name="Liao Z."/>
            <person name="Wang S."/>
            <person name="Yan T."/>
            <person name="Shi P."/>
            <person name="Liu M."/>
            <person name="Fu X."/>
            <person name="Pan Q."/>
            <person name="Wang Y."/>
            <person name="Lv Z."/>
            <person name="Lu X."/>
            <person name="Zhang F."/>
            <person name="Jiang W."/>
            <person name="Ma Y."/>
            <person name="Chen M."/>
            <person name="Hao X."/>
            <person name="Li L."/>
            <person name="Tang Y."/>
            <person name="Lv G."/>
            <person name="Zhou Y."/>
            <person name="Sun X."/>
            <person name="Brodelius P.E."/>
            <person name="Rose J.K.C."/>
            <person name="Tang K."/>
        </authorList>
    </citation>
    <scope>NUCLEOTIDE SEQUENCE [LARGE SCALE GENOMIC DNA]</scope>
    <source>
        <strain evidence="2">cv. Huhao1</strain>
        <tissue evidence="1">Leaf</tissue>
    </source>
</reference>
<name>A0A2U1K8F2_ARTAN</name>
<accession>A0A2U1K8F2</accession>
<comment type="caution">
    <text evidence="1">The sequence shown here is derived from an EMBL/GenBank/DDBJ whole genome shotgun (WGS) entry which is preliminary data.</text>
</comment>
<dbReference type="Proteomes" id="UP000245207">
    <property type="component" value="Unassembled WGS sequence"/>
</dbReference>
<dbReference type="AlphaFoldDB" id="A0A2U1K8F2"/>
<dbReference type="EMBL" id="PKPP01038479">
    <property type="protein sequence ID" value="PWA13610.1"/>
    <property type="molecule type" value="Genomic_DNA"/>
</dbReference>